<protein>
    <recommendedName>
        <fullName evidence="3">Lipocalin-like domain-containing protein</fullName>
    </recommendedName>
</protein>
<sequence length="173" mass="19187">MNLLKYVSTLLVSLILLGCSNDDNTPQALSQSDIQGNWFLVELNANEPTDLNNDGISNTNLRLETDCFSTMAINFENDTYSFTYPKLDFIGENNDELSCTDTINTGSYSLESGTLTATTTIDNSTTTESVSVQLDNDLLKFTITRAQVNEYLDLGSSNNENADLETLEFIFEK</sequence>
<dbReference type="RefSeq" id="WP_224455625.1">
    <property type="nucleotide sequence ID" value="NZ_BAAAGG010000006.1"/>
</dbReference>
<dbReference type="InterPro" id="IPR032168">
    <property type="entry name" value="DUF5004"/>
</dbReference>
<comment type="caution">
    <text evidence="1">The sequence shown here is derived from an EMBL/GenBank/DDBJ whole genome shotgun (WGS) entry which is preliminary data.</text>
</comment>
<dbReference type="EMBL" id="BAAAGG010000006">
    <property type="protein sequence ID" value="GAA0760404.1"/>
    <property type="molecule type" value="Genomic_DNA"/>
</dbReference>
<organism evidence="1 2">
    <name type="scientific">Psychroflexus lacisalsi</name>
    <dbReference type="NCBI Taxonomy" id="503928"/>
    <lineage>
        <taxon>Bacteria</taxon>
        <taxon>Pseudomonadati</taxon>
        <taxon>Bacteroidota</taxon>
        <taxon>Flavobacteriia</taxon>
        <taxon>Flavobacteriales</taxon>
        <taxon>Flavobacteriaceae</taxon>
        <taxon>Psychroflexus</taxon>
    </lineage>
</organism>
<dbReference type="Pfam" id="PF16395">
    <property type="entry name" value="DUF5004"/>
    <property type="match status" value="1"/>
</dbReference>
<gene>
    <name evidence="1" type="ORF">GCM10009433_19500</name>
</gene>
<dbReference type="PROSITE" id="PS51257">
    <property type="entry name" value="PROKAR_LIPOPROTEIN"/>
    <property type="match status" value="1"/>
</dbReference>
<reference evidence="2" key="1">
    <citation type="journal article" date="2019" name="Int. J. Syst. Evol. Microbiol.">
        <title>The Global Catalogue of Microorganisms (GCM) 10K type strain sequencing project: providing services to taxonomists for standard genome sequencing and annotation.</title>
        <authorList>
            <consortium name="The Broad Institute Genomics Platform"/>
            <consortium name="The Broad Institute Genome Sequencing Center for Infectious Disease"/>
            <person name="Wu L."/>
            <person name="Ma J."/>
        </authorList>
    </citation>
    <scope>NUCLEOTIDE SEQUENCE [LARGE SCALE GENOMIC DNA]</scope>
    <source>
        <strain evidence="2">JCM 16231</strain>
    </source>
</reference>
<evidence type="ECO:0000313" key="1">
    <source>
        <dbReference type="EMBL" id="GAA0760404.1"/>
    </source>
</evidence>
<evidence type="ECO:0008006" key="3">
    <source>
        <dbReference type="Google" id="ProtNLM"/>
    </source>
</evidence>
<proteinExistence type="predicted"/>
<accession>A0ABP3VIR4</accession>
<evidence type="ECO:0000313" key="2">
    <source>
        <dbReference type="Proteomes" id="UP001500185"/>
    </source>
</evidence>
<name>A0ABP3VIR4_9FLAO</name>
<dbReference type="Proteomes" id="UP001500185">
    <property type="component" value="Unassembled WGS sequence"/>
</dbReference>
<keyword evidence="2" id="KW-1185">Reference proteome</keyword>